<keyword evidence="3" id="KW-0418">Kinase</keyword>
<dbReference type="InterPro" id="IPR013976">
    <property type="entry name" value="HDOD"/>
</dbReference>
<dbReference type="SUPFAM" id="SSF109604">
    <property type="entry name" value="HD-domain/PDEase-like"/>
    <property type="match status" value="1"/>
</dbReference>
<name>A0A323V6W2_9ACTN</name>
<dbReference type="AlphaFoldDB" id="A0A323V6W2"/>
<feature type="domain" description="HDOD" evidence="1">
    <location>
        <begin position="27"/>
        <end position="215"/>
    </location>
</feature>
<keyword evidence="4" id="KW-1185">Reference proteome</keyword>
<dbReference type="Pfam" id="PF08668">
    <property type="entry name" value="HDOD"/>
    <property type="match status" value="1"/>
</dbReference>
<evidence type="ECO:0000313" key="5">
    <source>
        <dbReference type="Proteomes" id="UP000580718"/>
    </source>
</evidence>
<sequence length="276" mass="29984">MTMSAAPSLAVPPTFDLERVLASIDTMAAQRPVAAQIVSVANADEASAKELSRILASDVALAGRVMKLANSAFYGMRGRVTSLQFAVTVVGFATVRTMATVALTDLDDESRLPEDFWEVSTSLALAASTLAPRFAERPQDALCLGLLAQLGVALLHHNDPDGYAELWHDERSFAGRRAAEVQRYGISALRLTSVALEQWSFPPGMVLPLKQVDDAASFQGALLRAVFEIAGRLTDRDHEEIPIERVSCGQLRERDVLPVLDQVRVDAEELRRAMLG</sequence>
<dbReference type="OrthoDB" id="5189643at2"/>
<keyword evidence="3" id="KW-0808">Transferase</keyword>
<dbReference type="Proteomes" id="UP000247602">
    <property type="component" value="Unassembled WGS sequence"/>
</dbReference>
<dbReference type="InterPro" id="IPR052340">
    <property type="entry name" value="RNase_Y/CdgJ"/>
</dbReference>
<evidence type="ECO:0000313" key="3">
    <source>
        <dbReference type="EMBL" id="PZA20555.1"/>
    </source>
</evidence>
<accession>A0A323V6W2</accession>
<dbReference type="PANTHER" id="PTHR33525:SF4">
    <property type="entry name" value="CYCLIC DI-GMP PHOSPHODIESTERASE CDGJ"/>
    <property type="match status" value="1"/>
</dbReference>
<dbReference type="PROSITE" id="PS51833">
    <property type="entry name" value="HDOD"/>
    <property type="match status" value="1"/>
</dbReference>
<evidence type="ECO:0000313" key="4">
    <source>
        <dbReference type="Proteomes" id="UP000247602"/>
    </source>
</evidence>
<dbReference type="Proteomes" id="UP000580718">
    <property type="component" value="Unassembled WGS sequence"/>
</dbReference>
<organism evidence="3 4">
    <name type="scientific">Modestobacter versicolor</name>
    <dbReference type="NCBI Taxonomy" id="429133"/>
    <lineage>
        <taxon>Bacteria</taxon>
        <taxon>Bacillati</taxon>
        <taxon>Actinomycetota</taxon>
        <taxon>Actinomycetes</taxon>
        <taxon>Geodermatophilales</taxon>
        <taxon>Geodermatophilaceae</taxon>
        <taxon>Modestobacter</taxon>
    </lineage>
</organism>
<dbReference type="EMBL" id="QKNV01000168">
    <property type="protein sequence ID" value="PZA20555.1"/>
    <property type="molecule type" value="Genomic_DNA"/>
</dbReference>
<dbReference type="PANTHER" id="PTHR33525">
    <property type="match status" value="1"/>
</dbReference>
<protein>
    <submittedName>
        <fullName evidence="2">HD-like signal output (HDOD) protein</fullName>
    </submittedName>
    <submittedName>
        <fullName evidence="3">Histidine kinase</fullName>
    </submittedName>
</protein>
<proteinExistence type="predicted"/>
<dbReference type="GO" id="GO:0016301">
    <property type="term" value="F:kinase activity"/>
    <property type="evidence" value="ECO:0007669"/>
    <property type="project" value="UniProtKB-KW"/>
</dbReference>
<gene>
    <name evidence="3" type="ORF">DMO24_14860</name>
    <name evidence="2" type="ORF">FHX36_000680</name>
</gene>
<evidence type="ECO:0000259" key="1">
    <source>
        <dbReference type="PROSITE" id="PS51833"/>
    </source>
</evidence>
<comment type="caution">
    <text evidence="3">The sequence shown here is derived from an EMBL/GenBank/DDBJ whole genome shotgun (WGS) entry which is preliminary data.</text>
</comment>
<reference evidence="2 5" key="2">
    <citation type="submission" date="2020-08" db="EMBL/GenBank/DDBJ databases">
        <title>Sequencing the genomes of 1000 actinobacteria strains.</title>
        <authorList>
            <person name="Klenk H.-P."/>
        </authorList>
    </citation>
    <scope>NUCLEOTIDE SEQUENCE [LARGE SCALE GENOMIC DNA]</scope>
    <source>
        <strain evidence="2 5">DSM 16678</strain>
    </source>
</reference>
<evidence type="ECO:0000313" key="2">
    <source>
        <dbReference type="EMBL" id="MBB3674945.1"/>
    </source>
</evidence>
<reference evidence="3 4" key="1">
    <citation type="submission" date="2018-06" db="EMBL/GenBank/DDBJ databases">
        <title>Draft genome sequence of Modestobacter versicolor CP153-2.</title>
        <authorList>
            <person name="Gundlapally S.R."/>
        </authorList>
    </citation>
    <scope>NUCLEOTIDE SEQUENCE [LARGE SCALE GENOMIC DNA]</scope>
    <source>
        <strain evidence="3 4">CP153-2</strain>
    </source>
</reference>
<dbReference type="EMBL" id="JACIBU010000001">
    <property type="protein sequence ID" value="MBB3674945.1"/>
    <property type="molecule type" value="Genomic_DNA"/>
</dbReference>
<dbReference type="Gene3D" id="1.10.3210.10">
    <property type="entry name" value="Hypothetical protein af1432"/>
    <property type="match status" value="1"/>
</dbReference>